<protein>
    <recommendedName>
        <fullName evidence="2">Chitin-binding type-4 domain-containing protein</fullName>
    </recommendedName>
</protein>
<evidence type="ECO:0000313" key="4">
    <source>
        <dbReference type="Proteomes" id="UP001516400"/>
    </source>
</evidence>
<dbReference type="PANTHER" id="PTHR21113">
    <property type="entry name" value="AGAP001705-PA"/>
    <property type="match status" value="1"/>
</dbReference>
<gene>
    <name evidence="3" type="ORF">HHI36_001735</name>
</gene>
<feature type="domain" description="Chitin-binding type-4" evidence="2">
    <location>
        <begin position="21"/>
        <end position="210"/>
    </location>
</feature>
<evidence type="ECO:0000313" key="3">
    <source>
        <dbReference type="EMBL" id="KAL3287258.1"/>
    </source>
</evidence>
<feature type="signal peptide" evidence="1">
    <location>
        <begin position="1"/>
        <end position="20"/>
    </location>
</feature>
<evidence type="ECO:0000259" key="2">
    <source>
        <dbReference type="Pfam" id="PF03067"/>
    </source>
</evidence>
<dbReference type="Proteomes" id="UP001516400">
    <property type="component" value="Unassembled WGS sequence"/>
</dbReference>
<reference evidence="3 4" key="1">
    <citation type="journal article" date="2021" name="BMC Biol.">
        <title>Horizontally acquired antibacterial genes associated with adaptive radiation of ladybird beetles.</title>
        <authorList>
            <person name="Li H.S."/>
            <person name="Tang X.F."/>
            <person name="Huang Y.H."/>
            <person name="Xu Z.Y."/>
            <person name="Chen M.L."/>
            <person name="Du X.Y."/>
            <person name="Qiu B.Y."/>
            <person name="Chen P.T."/>
            <person name="Zhang W."/>
            <person name="Slipinski A."/>
            <person name="Escalona H.E."/>
            <person name="Waterhouse R.M."/>
            <person name="Zwick A."/>
            <person name="Pang H."/>
        </authorList>
    </citation>
    <scope>NUCLEOTIDE SEQUENCE [LARGE SCALE GENOMIC DNA]</scope>
    <source>
        <strain evidence="3">SYSU2018</strain>
    </source>
</reference>
<organism evidence="3 4">
    <name type="scientific">Cryptolaemus montrouzieri</name>
    <dbReference type="NCBI Taxonomy" id="559131"/>
    <lineage>
        <taxon>Eukaryota</taxon>
        <taxon>Metazoa</taxon>
        <taxon>Ecdysozoa</taxon>
        <taxon>Arthropoda</taxon>
        <taxon>Hexapoda</taxon>
        <taxon>Insecta</taxon>
        <taxon>Pterygota</taxon>
        <taxon>Neoptera</taxon>
        <taxon>Endopterygota</taxon>
        <taxon>Coleoptera</taxon>
        <taxon>Polyphaga</taxon>
        <taxon>Cucujiformia</taxon>
        <taxon>Coccinelloidea</taxon>
        <taxon>Coccinellidae</taxon>
        <taxon>Scymninae</taxon>
        <taxon>Scymnini</taxon>
        <taxon>Cryptolaemus</taxon>
    </lineage>
</organism>
<keyword evidence="4" id="KW-1185">Reference proteome</keyword>
<dbReference type="AlphaFoldDB" id="A0ABD2P967"/>
<comment type="caution">
    <text evidence="3">The sequence shown here is derived from an EMBL/GenBank/DDBJ whole genome shotgun (WGS) entry which is preliminary data.</text>
</comment>
<proteinExistence type="predicted"/>
<sequence>MFGKWEALLIVLLYIHGGSGHGMMLEPPNRSSLWRFPDEFPNAVPNYDDNQNYCGGLNVQWSTFQGKCGVCGDCYDRPHPQDNENTGKYGRGIVARSYQAGTTIPIEIDLTTNHLGYFEYSICVLEDPNAPESGEDCFKPIKLGDGSSQYNVSATENIINHTVILPAGLICDRCVLRWHYNAGNNWGECDDGSYKEGCGPQETFRSCADISIHS</sequence>
<dbReference type="EMBL" id="JABFTP020000185">
    <property type="protein sequence ID" value="KAL3287258.1"/>
    <property type="molecule type" value="Genomic_DNA"/>
</dbReference>
<evidence type="ECO:0000256" key="1">
    <source>
        <dbReference type="SAM" id="SignalP"/>
    </source>
</evidence>
<dbReference type="PANTHER" id="PTHR21113:SF14">
    <property type="entry name" value="LP24064P"/>
    <property type="match status" value="1"/>
</dbReference>
<dbReference type="InterPro" id="IPR004302">
    <property type="entry name" value="Cellulose/chitin-bd_N"/>
</dbReference>
<dbReference type="Pfam" id="PF03067">
    <property type="entry name" value="LPMO_10"/>
    <property type="match status" value="1"/>
</dbReference>
<accession>A0ABD2P967</accession>
<keyword evidence="1" id="KW-0732">Signal</keyword>
<feature type="chain" id="PRO_5044794407" description="Chitin-binding type-4 domain-containing protein" evidence="1">
    <location>
        <begin position="21"/>
        <end position="214"/>
    </location>
</feature>
<name>A0ABD2P967_9CUCU</name>